<keyword evidence="2" id="KW-1185">Reference proteome</keyword>
<organism evidence="1 2">
    <name type="scientific">Portunus trituberculatus</name>
    <name type="common">Swimming crab</name>
    <name type="synonym">Neptunus trituberculatus</name>
    <dbReference type="NCBI Taxonomy" id="210409"/>
    <lineage>
        <taxon>Eukaryota</taxon>
        <taxon>Metazoa</taxon>
        <taxon>Ecdysozoa</taxon>
        <taxon>Arthropoda</taxon>
        <taxon>Crustacea</taxon>
        <taxon>Multicrustacea</taxon>
        <taxon>Malacostraca</taxon>
        <taxon>Eumalacostraca</taxon>
        <taxon>Eucarida</taxon>
        <taxon>Decapoda</taxon>
        <taxon>Pleocyemata</taxon>
        <taxon>Brachyura</taxon>
        <taxon>Eubrachyura</taxon>
        <taxon>Portunoidea</taxon>
        <taxon>Portunidae</taxon>
        <taxon>Portuninae</taxon>
        <taxon>Portunus</taxon>
    </lineage>
</organism>
<reference evidence="1 2" key="1">
    <citation type="submission" date="2019-05" db="EMBL/GenBank/DDBJ databases">
        <title>Another draft genome of Portunus trituberculatus and its Hox gene families provides insights of decapod evolution.</title>
        <authorList>
            <person name="Jeong J.-H."/>
            <person name="Song I."/>
            <person name="Kim S."/>
            <person name="Choi T."/>
            <person name="Kim D."/>
            <person name="Ryu S."/>
            <person name="Kim W."/>
        </authorList>
    </citation>
    <scope>NUCLEOTIDE SEQUENCE [LARGE SCALE GENOMIC DNA]</scope>
    <source>
        <tissue evidence="1">Muscle</tissue>
    </source>
</reference>
<protein>
    <submittedName>
        <fullName evidence="1">Uncharacterized protein</fullName>
    </submittedName>
</protein>
<comment type="caution">
    <text evidence="1">The sequence shown here is derived from an EMBL/GenBank/DDBJ whole genome shotgun (WGS) entry which is preliminary data.</text>
</comment>
<dbReference type="Proteomes" id="UP000324222">
    <property type="component" value="Unassembled WGS sequence"/>
</dbReference>
<gene>
    <name evidence="1" type="ORF">E2C01_051469</name>
</gene>
<accession>A0A5B7GIZ9</accession>
<evidence type="ECO:0000313" key="1">
    <source>
        <dbReference type="EMBL" id="MPC57489.1"/>
    </source>
</evidence>
<evidence type="ECO:0000313" key="2">
    <source>
        <dbReference type="Proteomes" id="UP000324222"/>
    </source>
</evidence>
<sequence length="75" mass="8232">MSVRVTLDTSPATKEWERSVLGEMGTGNKLSFQEDSMPGSISAISMKMMRTPMKESQVASLNAMTGKERSLYEGL</sequence>
<dbReference type="EMBL" id="VSRR010014822">
    <property type="protein sequence ID" value="MPC57489.1"/>
    <property type="molecule type" value="Genomic_DNA"/>
</dbReference>
<dbReference type="AlphaFoldDB" id="A0A5B7GIZ9"/>
<proteinExistence type="predicted"/>
<name>A0A5B7GIZ9_PORTR</name>